<organism evidence="7 8">
    <name type="scientific">Scomber scombrus</name>
    <name type="common">Atlantic mackerel</name>
    <name type="synonym">Scomber vernalis</name>
    <dbReference type="NCBI Taxonomy" id="13677"/>
    <lineage>
        <taxon>Eukaryota</taxon>
        <taxon>Metazoa</taxon>
        <taxon>Chordata</taxon>
        <taxon>Craniata</taxon>
        <taxon>Vertebrata</taxon>
        <taxon>Euteleostomi</taxon>
        <taxon>Actinopterygii</taxon>
        <taxon>Neopterygii</taxon>
        <taxon>Teleostei</taxon>
        <taxon>Neoteleostei</taxon>
        <taxon>Acanthomorphata</taxon>
        <taxon>Pelagiaria</taxon>
        <taxon>Scombriformes</taxon>
        <taxon>Scombridae</taxon>
        <taxon>Scomber</taxon>
    </lineage>
</organism>
<comment type="similarity">
    <text evidence="1">Belongs to the SUI1 family.</text>
</comment>
<accession>A0AAV1Q994</accession>
<dbReference type="CDD" id="cd11566">
    <property type="entry name" value="eIF1_SUI1"/>
    <property type="match status" value="1"/>
</dbReference>
<dbReference type="InterPro" id="IPR005874">
    <property type="entry name" value="SUI1_euk"/>
</dbReference>
<proteinExistence type="inferred from homology"/>
<evidence type="ECO:0000256" key="1">
    <source>
        <dbReference type="ARBA" id="ARBA00005422"/>
    </source>
</evidence>
<gene>
    <name evidence="7" type="ORF">FSCOSCO3_A021729</name>
</gene>
<keyword evidence="5" id="KW-0007">Acetylation</keyword>
<keyword evidence="8" id="KW-1185">Reference proteome</keyword>
<dbReference type="InterPro" id="IPR036877">
    <property type="entry name" value="SUI1_dom_sf"/>
</dbReference>
<dbReference type="AlphaFoldDB" id="A0AAV1Q994"/>
<dbReference type="NCBIfam" id="TIGR01160">
    <property type="entry name" value="SUI1_MOF2"/>
    <property type="match status" value="1"/>
</dbReference>
<evidence type="ECO:0000259" key="6">
    <source>
        <dbReference type="PROSITE" id="PS50296"/>
    </source>
</evidence>
<dbReference type="InterPro" id="IPR001950">
    <property type="entry name" value="SUI1"/>
</dbReference>
<dbReference type="GO" id="GO:0003743">
    <property type="term" value="F:translation initiation factor activity"/>
    <property type="evidence" value="ECO:0007669"/>
    <property type="project" value="UniProtKB-KW"/>
</dbReference>
<dbReference type="Pfam" id="PF01253">
    <property type="entry name" value="SUI1"/>
    <property type="match status" value="1"/>
</dbReference>
<dbReference type="PANTHER" id="PTHR10388">
    <property type="entry name" value="EUKARYOTIC TRANSLATION INITIATION FACTOR SUI1"/>
    <property type="match status" value="1"/>
</dbReference>
<dbReference type="SUPFAM" id="SSF55159">
    <property type="entry name" value="eIF1-like"/>
    <property type="match status" value="1"/>
</dbReference>
<keyword evidence="3" id="KW-0597">Phosphoprotein</keyword>
<evidence type="ECO:0000256" key="5">
    <source>
        <dbReference type="ARBA" id="ARBA00022990"/>
    </source>
</evidence>
<name>A0AAV1Q994_SCOSC</name>
<dbReference type="GO" id="GO:0010468">
    <property type="term" value="P:regulation of gene expression"/>
    <property type="evidence" value="ECO:0007669"/>
    <property type="project" value="UniProtKB-ARBA"/>
</dbReference>
<dbReference type="FunFam" id="3.30.780.10:FF:000003">
    <property type="entry name" value="Eukaryotic translation initiation factor 1b"/>
    <property type="match status" value="1"/>
</dbReference>
<feature type="domain" description="SUI1" evidence="6">
    <location>
        <begin position="101"/>
        <end position="171"/>
    </location>
</feature>
<evidence type="ECO:0000256" key="4">
    <source>
        <dbReference type="ARBA" id="ARBA00022917"/>
    </source>
</evidence>
<sequence>MTQVSGRGYKALFSSALRFDGLHFVRLREAELSYPEGTRPKHLHTTIKTHRPEPLLAYQVIIRKESKSYRMSAIQNLQTFDPFADATKGDDRLPAGTEDYIHIRIQQRNGRKTLTTVQGIATDYDKKKLVKAFKKKFACNGTVIEHPEYGEVIQLQGDQRKNICQFLIEIDLAKEEQLKVHGF</sequence>
<evidence type="ECO:0000256" key="3">
    <source>
        <dbReference type="ARBA" id="ARBA00022553"/>
    </source>
</evidence>
<evidence type="ECO:0000256" key="2">
    <source>
        <dbReference type="ARBA" id="ARBA00022540"/>
    </source>
</evidence>
<dbReference type="PROSITE" id="PS50296">
    <property type="entry name" value="SUI1"/>
    <property type="match status" value="1"/>
</dbReference>
<comment type="caution">
    <text evidence="7">The sequence shown here is derived from an EMBL/GenBank/DDBJ whole genome shotgun (WGS) entry which is preliminary data.</text>
</comment>
<dbReference type="EMBL" id="CAWUFR010000586">
    <property type="protein sequence ID" value="CAK6979472.1"/>
    <property type="molecule type" value="Genomic_DNA"/>
</dbReference>
<dbReference type="GO" id="GO:0080090">
    <property type="term" value="P:regulation of primary metabolic process"/>
    <property type="evidence" value="ECO:0007669"/>
    <property type="project" value="UniProtKB-ARBA"/>
</dbReference>
<dbReference type="Proteomes" id="UP001314229">
    <property type="component" value="Unassembled WGS sequence"/>
</dbReference>
<keyword evidence="2" id="KW-0396">Initiation factor</keyword>
<evidence type="ECO:0000313" key="8">
    <source>
        <dbReference type="Proteomes" id="UP001314229"/>
    </source>
</evidence>
<dbReference type="Gene3D" id="3.30.780.10">
    <property type="entry name" value="SUI1-like domain"/>
    <property type="match status" value="1"/>
</dbReference>
<reference evidence="7 8" key="1">
    <citation type="submission" date="2024-01" db="EMBL/GenBank/DDBJ databases">
        <authorList>
            <person name="Alioto T."/>
            <person name="Alioto T."/>
            <person name="Gomez Garrido J."/>
        </authorList>
    </citation>
    <scope>NUCLEOTIDE SEQUENCE [LARGE SCALE GENOMIC DNA]</scope>
</reference>
<evidence type="ECO:0000313" key="7">
    <source>
        <dbReference type="EMBL" id="CAK6979472.1"/>
    </source>
</evidence>
<protein>
    <recommendedName>
        <fullName evidence="6">SUI1 domain-containing protein</fullName>
    </recommendedName>
</protein>
<keyword evidence="4" id="KW-0648">Protein biosynthesis</keyword>